<feature type="transmembrane region" description="Helical" evidence="1">
    <location>
        <begin position="12"/>
        <end position="42"/>
    </location>
</feature>
<dbReference type="EMBL" id="CP095071">
    <property type="protein sequence ID" value="UOQ85118.1"/>
    <property type="molecule type" value="Genomic_DNA"/>
</dbReference>
<accession>A0ABY4GL79</accession>
<dbReference type="Proteomes" id="UP000831537">
    <property type="component" value="Chromosome"/>
</dbReference>
<keyword evidence="1" id="KW-0472">Membrane</keyword>
<evidence type="ECO:0000313" key="2">
    <source>
        <dbReference type="EMBL" id="UOQ85118.1"/>
    </source>
</evidence>
<evidence type="ECO:0000313" key="3">
    <source>
        <dbReference type="Proteomes" id="UP000831537"/>
    </source>
</evidence>
<dbReference type="Pfam" id="PF04854">
    <property type="entry name" value="DUF624"/>
    <property type="match status" value="1"/>
</dbReference>
<feature type="transmembrane region" description="Helical" evidence="1">
    <location>
        <begin position="121"/>
        <end position="141"/>
    </location>
</feature>
<name>A0ABY4GL79_9BACI</name>
<feature type="transmembrane region" description="Helical" evidence="1">
    <location>
        <begin position="48"/>
        <end position="72"/>
    </location>
</feature>
<feature type="transmembrane region" description="Helical" evidence="1">
    <location>
        <begin position="93"/>
        <end position="115"/>
    </location>
</feature>
<keyword evidence="3" id="KW-1185">Reference proteome</keyword>
<proteinExistence type="predicted"/>
<feature type="transmembrane region" description="Helical" evidence="1">
    <location>
        <begin position="181"/>
        <end position="203"/>
    </location>
</feature>
<feature type="transmembrane region" description="Helical" evidence="1">
    <location>
        <begin position="153"/>
        <end position="175"/>
    </location>
</feature>
<reference evidence="2 3" key="1">
    <citation type="submission" date="2022-04" db="EMBL/GenBank/DDBJ databases">
        <title>Gracilibacillus sp. isolated from saltern.</title>
        <authorList>
            <person name="Won M."/>
            <person name="Lee C.-M."/>
            <person name="Woen H.-Y."/>
            <person name="Kwon S.-W."/>
        </authorList>
    </citation>
    <scope>NUCLEOTIDE SEQUENCE [LARGE SCALE GENOMIC DNA]</scope>
    <source>
        <strain evidence="2 3">SSPM10-3</strain>
    </source>
</reference>
<dbReference type="RefSeq" id="WP_244743824.1">
    <property type="nucleotide sequence ID" value="NZ_CP095071.1"/>
</dbReference>
<gene>
    <name evidence="2" type="ORF">MUN87_21135</name>
</gene>
<evidence type="ECO:0000256" key="1">
    <source>
        <dbReference type="SAM" id="Phobius"/>
    </source>
</evidence>
<keyword evidence="1" id="KW-1133">Transmembrane helix</keyword>
<sequence length="220" mass="25905">MTGLTDRPLYKSVLYVYYFMVTNFHFMIANSLFILAFIFFQLRIENIILFYIALLPAGPALAALHATMGKFVREKDINPTKDFWLYYRKNIGIASKFWILIWTLITIFLVDIHYANIYVSVLAPVFLILLIVCLFIMLYAFPVLTRFEVKLKNLLLVSIYSFFRYFKTTLLHISTLISLGIIYYFVSGIAVWFIMSIVVYFIMHNMQKPFVLMKEELGKE</sequence>
<dbReference type="InterPro" id="IPR006938">
    <property type="entry name" value="DUF624"/>
</dbReference>
<keyword evidence="1" id="KW-0812">Transmembrane</keyword>
<organism evidence="2 3">
    <name type="scientific">Gracilibacillus salinarum</name>
    <dbReference type="NCBI Taxonomy" id="2932255"/>
    <lineage>
        <taxon>Bacteria</taxon>
        <taxon>Bacillati</taxon>
        <taxon>Bacillota</taxon>
        <taxon>Bacilli</taxon>
        <taxon>Bacillales</taxon>
        <taxon>Bacillaceae</taxon>
        <taxon>Gracilibacillus</taxon>
    </lineage>
</organism>
<protein>
    <submittedName>
        <fullName evidence="2">DUF624 domain-containing protein</fullName>
    </submittedName>
</protein>